<name>A0A075MW60_9ARCH</name>
<protein>
    <submittedName>
        <fullName evidence="1">Uncharacterized protein</fullName>
    </submittedName>
</protein>
<dbReference type="EMBL" id="CP007174">
    <property type="protein sequence ID" value="AIF83529.1"/>
    <property type="molecule type" value="Genomic_DNA"/>
</dbReference>
<dbReference type="RefSeq" id="WP_148700286.1">
    <property type="nucleotide sequence ID" value="NZ_CP007174.1"/>
</dbReference>
<evidence type="ECO:0000313" key="1">
    <source>
        <dbReference type="EMBL" id="AIF83529.1"/>
    </source>
</evidence>
<organism evidence="1 2">
    <name type="scientific">Candidatus Nitrososphaera evergladensis SR1</name>
    <dbReference type="NCBI Taxonomy" id="1459636"/>
    <lineage>
        <taxon>Archaea</taxon>
        <taxon>Nitrososphaerota</taxon>
        <taxon>Nitrososphaeria</taxon>
        <taxon>Nitrososphaerales</taxon>
        <taxon>Nitrososphaeraceae</taxon>
        <taxon>Nitrososphaera</taxon>
    </lineage>
</organism>
<dbReference type="HOGENOM" id="CLU_2165350_0_0_2"/>
<reference evidence="1 2" key="1">
    <citation type="journal article" date="2014" name="PLoS ONE">
        <title>Genome Sequence of Candidatus Nitrososphaera evergladensis from Group I.1b Enriched from Everglades Soil Reveals Novel Genomic Features of the Ammonia-Oxidizing Archaea.</title>
        <authorList>
            <person name="Zhalnina K.V."/>
            <person name="Dias R."/>
            <person name="Leonard M.T."/>
            <person name="Dorr de Quadros P."/>
            <person name="Camargo F.A."/>
            <person name="Drew J.C."/>
            <person name="Farmerie W.G."/>
            <person name="Daroub S.H."/>
            <person name="Triplett E.W."/>
        </authorList>
    </citation>
    <scope>NUCLEOTIDE SEQUENCE [LARGE SCALE GENOMIC DNA]</scope>
    <source>
        <strain evidence="1 2">SR1</strain>
    </source>
</reference>
<dbReference type="GeneID" id="41597258"/>
<proteinExistence type="predicted"/>
<sequence length="111" mass="12062">MPDWKDLTVVLCAGLIVLGAVALATSAQSSAIVKGQIVEKGIGVLRFGEKRNLTNTISVLIEDDDRVFDIKRGTVVKYPVSERDAKDLQIGSRVEMLISSYSPTVRILSSK</sequence>
<accession>A0A075MW60</accession>
<dbReference type="OrthoDB" id="11641at2157"/>
<gene>
    <name evidence="1" type="ORF">NTE_01465</name>
</gene>
<evidence type="ECO:0000313" key="2">
    <source>
        <dbReference type="Proteomes" id="UP000028194"/>
    </source>
</evidence>
<dbReference type="AlphaFoldDB" id="A0A075MW60"/>
<dbReference type="KEGG" id="nev:NTE_01465"/>
<keyword evidence="2" id="KW-1185">Reference proteome</keyword>
<dbReference type="Proteomes" id="UP000028194">
    <property type="component" value="Chromosome"/>
</dbReference>